<accession>A0ABP1Q983</accession>
<keyword evidence="2" id="KW-1185">Reference proteome</keyword>
<name>A0ABP1Q983_9HEXA</name>
<evidence type="ECO:0000313" key="2">
    <source>
        <dbReference type="Proteomes" id="UP001642540"/>
    </source>
</evidence>
<sequence>MAQQCHPCASVAWVTSALDEKTAEKAIVLAGSLKRVQTRGKLVVIISSTIPENHRDRLYEIFDLVQLMQCSIANGVTSEDKAKAFAFSICLFKRCVYLSPTTLVLRRCDELFEFPTSESTIIRLPKSENQVRDSSVFCFSPSTIHFQTLNKIIKGCSNKSCNNSEGFVKIIGNYAHNNQLEIGEMPKLYNQRITVEPSQRFDGCIEDLAIINFGDIDPKLIFQDMTSSASKGLLESVCVLSHHHYLAPHLRT</sequence>
<gene>
    <name evidence="1" type="ORF">ODALV1_LOCUS7367</name>
</gene>
<reference evidence="1 2" key="1">
    <citation type="submission" date="2024-08" db="EMBL/GenBank/DDBJ databases">
        <authorList>
            <person name="Cucini C."/>
            <person name="Frati F."/>
        </authorList>
    </citation>
    <scope>NUCLEOTIDE SEQUENCE [LARGE SCALE GENOMIC DNA]</scope>
</reference>
<dbReference type="Gene3D" id="3.90.550.10">
    <property type="entry name" value="Spore Coat Polysaccharide Biosynthesis Protein SpsA, Chain A"/>
    <property type="match status" value="1"/>
</dbReference>
<organism evidence="1 2">
    <name type="scientific">Orchesella dallaii</name>
    <dbReference type="NCBI Taxonomy" id="48710"/>
    <lineage>
        <taxon>Eukaryota</taxon>
        <taxon>Metazoa</taxon>
        <taxon>Ecdysozoa</taxon>
        <taxon>Arthropoda</taxon>
        <taxon>Hexapoda</taxon>
        <taxon>Collembola</taxon>
        <taxon>Entomobryomorpha</taxon>
        <taxon>Entomobryoidea</taxon>
        <taxon>Orchesellidae</taxon>
        <taxon>Orchesellinae</taxon>
        <taxon>Orchesella</taxon>
    </lineage>
</organism>
<evidence type="ECO:0000313" key="1">
    <source>
        <dbReference type="EMBL" id="CAL8089421.1"/>
    </source>
</evidence>
<dbReference type="PANTHER" id="PTHR11183">
    <property type="entry name" value="GLYCOGENIN SUBFAMILY MEMBER"/>
    <property type="match status" value="1"/>
</dbReference>
<dbReference type="InterPro" id="IPR050587">
    <property type="entry name" value="GNT1/Glycosyltrans_8"/>
</dbReference>
<protein>
    <submittedName>
        <fullName evidence="1">Uncharacterized protein</fullName>
    </submittedName>
</protein>
<dbReference type="EMBL" id="CAXLJM020000023">
    <property type="protein sequence ID" value="CAL8089421.1"/>
    <property type="molecule type" value="Genomic_DNA"/>
</dbReference>
<dbReference type="SUPFAM" id="SSF53448">
    <property type="entry name" value="Nucleotide-diphospho-sugar transferases"/>
    <property type="match status" value="1"/>
</dbReference>
<dbReference type="InterPro" id="IPR029044">
    <property type="entry name" value="Nucleotide-diphossugar_trans"/>
</dbReference>
<comment type="caution">
    <text evidence="1">The sequence shown here is derived from an EMBL/GenBank/DDBJ whole genome shotgun (WGS) entry which is preliminary data.</text>
</comment>
<proteinExistence type="predicted"/>
<dbReference type="Proteomes" id="UP001642540">
    <property type="component" value="Unassembled WGS sequence"/>
</dbReference>